<sequence length="360" mass="42119">MSLLRKTDRTLVERSVISILKCGTIPTHIAFIMDGNRRYAKKQKTNTIIGHRAGFDKLSETISWCRDLGVNQVTFYAFSIENFKRSADEVEGLLNLTREQLLKLIDEFEKIDKNQLCIRVHGKIDLMPLDIQQLIARVVLHTCRNSRFFLNICFAYTAREEISNAFLDLGKCVEAGLIETDDINEFALSESLYSTGLSDPDILLRTSGEIRLSDFLLWQTNFSYISFVDELWPDFSIWTLFGGILDYQVKHRSIRQKREDYKKRLHEEDMVLCEKRYQAYLNRDDQRSNSTITFEDFIDQRNQRLEKCYQFIRNKRNQFLKELVKDLSMNYFNTLKESCSLTDQFNNNSIGNGNGHAKTL</sequence>
<dbReference type="InterPro" id="IPR001441">
    <property type="entry name" value="UPP_synth-like"/>
</dbReference>
<dbReference type="GO" id="GO:1904423">
    <property type="term" value="C:dehydrodolichyl diphosphate synthase complex"/>
    <property type="evidence" value="ECO:0007669"/>
    <property type="project" value="TreeGrafter"/>
</dbReference>
<dbReference type="FunFam" id="3.40.1180.10:FF:000005">
    <property type="entry name" value="Alkyl transferase"/>
    <property type="match status" value="1"/>
</dbReference>
<dbReference type="EMBL" id="JAPWDV010000002">
    <property type="protein sequence ID" value="KAJ6220474.1"/>
    <property type="molecule type" value="Genomic_DNA"/>
</dbReference>
<dbReference type="OMA" id="TKGQPDP"/>
<comment type="caution">
    <text evidence="6">The sequence shown here is derived from an EMBL/GenBank/DDBJ whole genome shotgun (WGS) entry which is preliminary data.</text>
</comment>
<proteinExistence type="inferred from homology"/>
<dbReference type="HAMAP" id="MF_01139">
    <property type="entry name" value="ISPT"/>
    <property type="match status" value="1"/>
</dbReference>
<evidence type="ECO:0000256" key="1">
    <source>
        <dbReference type="ARBA" id="ARBA00005432"/>
    </source>
</evidence>
<keyword evidence="2 5" id="KW-0808">Transferase</keyword>
<dbReference type="SUPFAM" id="SSF64005">
    <property type="entry name" value="Undecaprenyl diphosphate synthase"/>
    <property type="match status" value="1"/>
</dbReference>
<dbReference type="AlphaFoldDB" id="A0A9Q0M7V1"/>
<dbReference type="GO" id="GO:0005783">
    <property type="term" value="C:endoplasmic reticulum"/>
    <property type="evidence" value="ECO:0007669"/>
    <property type="project" value="TreeGrafter"/>
</dbReference>
<evidence type="ECO:0000256" key="2">
    <source>
        <dbReference type="ARBA" id="ARBA00022679"/>
    </source>
</evidence>
<keyword evidence="3" id="KW-0460">Magnesium</keyword>
<organism evidence="6 7">
    <name type="scientific">Blomia tropicalis</name>
    <name type="common">Mite</name>
    <dbReference type="NCBI Taxonomy" id="40697"/>
    <lineage>
        <taxon>Eukaryota</taxon>
        <taxon>Metazoa</taxon>
        <taxon>Ecdysozoa</taxon>
        <taxon>Arthropoda</taxon>
        <taxon>Chelicerata</taxon>
        <taxon>Arachnida</taxon>
        <taxon>Acari</taxon>
        <taxon>Acariformes</taxon>
        <taxon>Sarcoptiformes</taxon>
        <taxon>Astigmata</taxon>
        <taxon>Glycyphagoidea</taxon>
        <taxon>Echimyopodidae</taxon>
        <taxon>Blomia</taxon>
    </lineage>
</organism>
<evidence type="ECO:0000256" key="4">
    <source>
        <dbReference type="ARBA" id="ARBA00047353"/>
    </source>
</evidence>
<name>A0A9Q0M7V1_BLOTA</name>
<dbReference type="Gene3D" id="3.40.1180.10">
    <property type="entry name" value="Decaprenyl diphosphate synthase-like"/>
    <property type="match status" value="1"/>
</dbReference>
<dbReference type="EC" id="2.5.1.-" evidence="5"/>
<evidence type="ECO:0000313" key="6">
    <source>
        <dbReference type="EMBL" id="KAJ6220474.1"/>
    </source>
</evidence>
<dbReference type="GO" id="GO:0045547">
    <property type="term" value="F:ditrans,polycis-polyprenyl diphosphate synthase [(2E,6E)-farnesyl diphosphate specific] activity"/>
    <property type="evidence" value="ECO:0007669"/>
    <property type="project" value="UniProtKB-EC"/>
</dbReference>
<gene>
    <name evidence="6" type="ORF">RDWZM_006286</name>
</gene>
<dbReference type="PANTHER" id="PTHR10291:SF43">
    <property type="entry name" value="DEHYDRODOLICHYL DIPHOSPHATE SYNTHASE COMPLEX SUBUNIT DHDDS"/>
    <property type="match status" value="1"/>
</dbReference>
<evidence type="ECO:0000256" key="5">
    <source>
        <dbReference type="RuleBase" id="RU363018"/>
    </source>
</evidence>
<reference evidence="6" key="1">
    <citation type="submission" date="2022-12" db="EMBL/GenBank/DDBJ databases">
        <title>Genome assemblies of Blomia tropicalis.</title>
        <authorList>
            <person name="Cui Y."/>
        </authorList>
    </citation>
    <scope>NUCLEOTIDE SEQUENCE</scope>
    <source>
        <tissue evidence="6">Adult mites</tissue>
    </source>
</reference>
<dbReference type="CDD" id="cd00475">
    <property type="entry name" value="Cis_IPPS"/>
    <property type="match status" value="1"/>
</dbReference>
<evidence type="ECO:0000256" key="3">
    <source>
        <dbReference type="ARBA" id="ARBA00022842"/>
    </source>
</evidence>
<comment type="catalytic activity">
    <reaction evidence="4">
        <text>n isopentenyl diphosphate + (2E,6E)-farnesyl diphosphate = a di-trans,poly-cis-polyprenyl diphosphate + n diphosphate</text>
        <dbReference type="Rhea" id="RHEA:53008"/>
        <dbReference type="Rhea" id="RHEA-COMP:19494"/>
        <dbReference type="ChEBI" id="CHEBI:33019"/>
        <dbReference type="ChEBI" id="CHEBI:128769"/>
        <dbReference type="ChEBI" id="CHEBI:136960"/>
        <dbReference type="ChEBI" id="CHEBI:175763"/>
        <dbReference type="EC" id="2.5.1.87"/>
    </reaction>
</comment>
<dbReference type="GO" id="GO:0016094">
    <property type="term" value="P:polyprenol biosynthetic process"/>
    <property type="evidence" value="ECO:0007669"/>
    <property type="project" value="TreeGrafter"/>
</dbReference>
<dbReference type="InterPro" id="IPR018520">
    <property type="entry name" value="UPP_synth-like_CS"/>
</dbReference>
<evidence type="ECO:0000313" key="7">
    <source>
        <dbReference type="Proteomes" id="UP001142055"/>
    </source>
</evidence>
<accession>A0A9Q0M7V1</accession>
<dbReference type="NCBIfam" id="TIGR00055">
    <property type="entry name" value="uppS"/>
    <property type="match status" value="1"/>
</dbReference>
<dbReference type="Pfam" id="PF01255">
    <property type="entry name" value="Prenyltransf"/>
    <property type="match status" value="1"/>
</dbReference>
<dbReference type="PANTHER" id="PTHR10291">
    <property type="entry name" value="DEHYDRODOLICHYL DIPHOSPHATE SYNTHASE FAMILY MEMBER"/>
    <property type="match status" value="1"/>
</dbReference>
<keyword evidence="7" id="KW-1185">Reference proteome</keyword>
<dbReference type="PROSITE" id="PS01066">
    <property type="entry name" value="UPP_SYNTHASE"/>
    <property type="match status" value="1"/>
</dbReference>
<dbReference type="InterPro" id="IPR036424">
    <property type="entry name" value="UPP_synth-like_sf"/>
</dbReference>
<protein>
    <recommendedName>
        <fullName evidence="5">Alkyl transferase</fullName>
        <ecNumber evidence="5">2.5.1.-</ecNumber>
    </recommendedName>
</protein>
<comment type="similarity">
    <text evidence="1 5">Belongs to the UPP synthase family.</text>
</comment>
<dbReference type="Proteomes" id="UP001142055">
    <property type="component" value="Chromosome 2"/>
</dbReference>